<evidence type="ECO:0000256" key="1">
    <source>
        <dbReference type="ARBA" id="ARBA00023015"/>
    </source>
</evidence>
<dbReference type="PANTHER" id="PTHR33204">
    <property type="entry name" value="TRANSCRIPTIONAL REGULATOR, MARR FAMILY"/>
    <property type="match status" value="1"/>
</dbReference>
<dbReference type="Proteomes" id="UP000461730">
    <property type="component" value="Unassembled WGS sequence"/>
</dbReference>
<evidence type="ECO:0000256" key="3">
    <source>
        <dbReference type="ARBA" id="ARBA00023163"/>
    </source>
</evidence>
<dbReference type="GO" id="GO:0003677">
    <property type="term" value="F:DNA binding"/>
    <property type="evidence" value="ECO:0007669"/>
    <property type="project" value="UniProtKB-KW"/>
</dbReference>
<reference evidence="5 6" key="1">
    <citation type="submission" date="2019-12" db="EMBL/GenBank/DDBJ databases">
        <title>Chitinophaga sp. strain ysch24 (GDMCC 1.1355), whole genome shotgun sequence.</title>
        <authorList>
            <person name="Zhang X."/>
        </authorList>
    </citation>
    <scope>NUCLEOTIDE SEQUENCE [LARGE SCALE GENOMIC DNA]</scope>
    <source>
        <strain evidence="6">ysch24</strain>
    </source>
</reference>
<comment type="caution">
    <text evidence="5">The sequence shown here is derived from an EMBL/GenBank/DDBJ whole genome shotgun (WGS) entry which is preliminary data.</text>
</comment>
<dbReference type="InterPro" id="IPR036388">
    <property type="entry name" value="WH-like_DNA-bd_sf"/>
</dbReference>
<name>A0A7K1UAJ8_9BACT</name>
<evidence type="ECO:0000313" key="5">
    <source>
        <dbReference type="EMBL" id="MVT11326.1"/>
    </source>
</evidence>
<keyword evidence="3" id="KW-0804">Transcription</keyword>
<dbReference type="Gene3D" id="1.10.10.10">
    <property type="entry name" value="Winged helix-like DNA-binding domain superfamily/Winged helix DNA-binding domain"/>
    <property type="match status" value="1"/>
</dbReference>
<sequence length="103" mass="11812">MTTKRAMGKNETCPAQAILKQLSGKWKPEIFRLAVDGSLRFNSLLRQIEGANRQTLSVALRELEEVGLLQKVVIKEKPLHIEYYLTENGKTLIPFFKQLENLK</sequence>
<dbReference type="RefSeq" id="WP_157308748.1">
    <property type="nucleotide sequence ID" value="NZ_WRXN01000012.1"/>
</dbReference>
<evidence type="ECO:0000313" key="6">
    <source>
        <dbReference type="Proteomes" id="UP000461730"/>
    </source>
</evidence>
<dbReference type="AlphaFoldDB" id="A0A7K1UAJ8"/>
<keyword evidence="1" id="KW-0805">Transcription regulation</keyword>
<evidence type="ECO:0000259" key="4">
    <source>
        <dbReference type="PROSITE" id="PS51118"/>
    </source>
</evidence>
<dbReference type="EMBL" id="WRXN01000012">
    <property type="protein sequence ID" value="MVT11326.1"/>
    <property type="molecule type" value="Genomic_DNA"/>
</dbReference>
<keyword evidence="6" id="KW-1185">Reference proteome</keyword>
<proteinExistence type="predicted"/>
<feature type="domain" description="HTH hxlR-type" evidence="4">
    <location>
        <begin position="13"/>
        <end position="103"/>
    </location>
</feature>
<organism evidence="5 6">
    <name type="scientific">Chitinophaga tropicalis</name>
    <dbReference type="NCBI Taxonomy" id="2683588"/>
    <lineage>
        <taxon>Bacteria</taxon>
        <taxon>Pseudomonadati</taxon>
        <taxon>Bacteroidota</taxon>
        <taxon>Chitinophagia</taxon>
        <taxon>Chitinophagales</taxon>
        <taxon>Chitinophagaceae</taxon>
        <taxon>Chitinophaga</taxon>
    </lineage>
</organism>
<evidence type="ECO:0000256" key="2">
    <source>
        <dbReference type="ARBA" id="ARBA00023125"/>
    </source>
</evidence>
<dbReference type="InterPro" id="IPR002577">
    <property type="entry name" value="HTH_HxlR"/>
</dbReference>
<accession>A0A7K1UAJ8</accession>
<dbReference type="Pfam" id="PF01638">
    <property type="entry name" value="HxlR"/>
    <property type="match status" value="1"/>
</dbReference>
<gene>
    <name evidence="5" type="ORF">GO493_23860</name>
</gene>
<protein>
    <submittedName>
        <fullName evidence="5">Transcriptional regulator</fullName>
    </submittedName>
</protein>
<keyword evidence="2" id="KW-0238">DNA-binding</keyword>
<dbReference type="SUPFAM" id="SSF46785">
    <property type="entry name" value="Winged helix' DNA-binding domain"/>
    <property type="match status" value="1"/>
</dbReference>
<dbReference type="InterPro" id="IPR036390">
    <property type="entry name" value="WH_DNA-bd_sf"/>
</dbReference>
<dbReference type="PROSITE" id="PS51118">
    <property type="entry name" value="HTH_HXLR"/>
    <property type="match status" value="1"/>
</dbReference>